<dbReference type="InterPro" id="IPR002931">
    <property type="entry name" value="Transglutaminase-like"/>
</dbReference>
<name>A0A1M5M940_9ALTE</name>
<dbReference type="GO" id="GO:0008233">
    <property type="term" value="F:peptidase activity"/>
    <property type="evidence" value="ECO:0007669"/>
    <property type="project" value="UniProtKB-KW"/>
</dbReference>
<protein>
    <submittedName>
        <fullName evidence="2">Transglutaminase-like enzyme, putative cysteine protease</fullName>
    </submittedName>
</protein>
<organism evidence="2 3">
    <name type="scientific">Marisediminitalea aggregata</name>
    <dbReference type="NCBI Taxonomy" id="634436"/>
    <lineage>
        <taxon>Bacteria</taxon>
        <taxon>Pseudomonadati</taxon>
        <taxon>Pseudomonadota</taxon>
        <taxon>Gammaproteobacteria</taxon>
        <taxon>Alteromonadales</taxon>
        <taxon>Alteromonadaceae</taxon>
        <taxon>Marisediminitalea</taxon>
    </lineage>
</organism>
<reference evidence="3" key="1">
    <citation type="submission" date="2016-11" db="EMBL/GenBank/DDBJ databases">
        <authorList>
            <person name="Varghese N."/>
            <person name="Submissions S."/>
        </authorList>
    </citation>
    <scope>NUCLEOTIDE SEQUENCE [LARGE SCALE GENOMIC DNA]</scope>
    <source>
        <strain evidence="3">CGMCC 1.8995</strain>
    </source>
</reference>
<dbReference type="EMBL" id="FQWD01000004">
    <property type="protein sequence ID" value="SHG73273.1"/>
    <property type="molecule type" value="Genomic_DNA"/>
</dbReference>
<evidence type="ECO:0000259" key="1">
    <source>
        <dbReference type="SMART" id="SM00460"/>
    </source>
</evidence>
<dbReference type="GO" id="GO:0006508">
    <property type="term" value="P:proteolysis"/>
    <property type="evidence" value="ECO:0007669"/>
    <property type="project" value="UniProtKB-KW"/>
</dbReference>
<keyword evidence="2" id="KW-0645">Protease</keyword>
<dbReference type="SUPFAM" id="SSF54001">
    <property type="entry name" value="Cysteine proteinases"/>
    <property type="match status" value="1"/>
</dbReference>
<dbReference type="AlphaFoldDB" id="A0A1M5M940"/>
<dbReference type="STRING" id="634436.SAMN05216361_2930"/>
<dbReference type="InterPro" id="IPR038765">
    <property type="entry name" value="Papain-like_cys_pep_sf"/>
</dbReference>
<dbReference type="Proteomes" id="UP000184520">
    <property type="component" value="Unassembled WGS sequence"/>
</dbReference>
<dbReference type="PANTHER" id="PTHR33490">
    <property type="entry name" value="BLR5614 PROTEIN-RELATED"/>
    <property type="match status" value="1"/>
</dbReference>
<dbReference type="InterPro" id="IPR013589">
    <property type="entry name" value="Bac_transglu_N"/>
</dbReference>
<dbReference type="PANTHER" id="PTHR33490:SF1">
    <property type="entry name" value="SLL1233 PROTEIN"/>
    <property type="match status" value="1"/>
</dbReference>
<dbReference type="SMART" id="SM00460">
    <property type="entry name" value="TGc"/>
    <property type="match status" value="1"/>
</dbReference>
<accession>A0A1M5M940</accession>
<evidence type="ECO:0000313" key="3">
    <source>
        <dbReference type="Proteomes" id="UP000184520"/>
    </source>
</evidence>
<evidence type="ECO:0000313" key="2">
    <source>
        <dbReference type="EMBL" id="SHG73273.1"/>
    </source>
</evidence>
<keyword evidence="3" id="KW-1185">Reference proteome</keyword>
<sequence length="288" mass="32646">MLHYMKRFRVVHQTTYEYSDDVQLDAHTLRLRPREGHDQHLESSTLTISPNAELKWHRDVESNSVAIARFSEASHRLHIESDSIVQKFDVLPQDFLIEDYAVNYPFCYPSEDAITLAPYLRNNTDEDYILIKNWLNNAWATRQPNQTFKLLLSMNQYIYQTLQYIKRDEEGVQSSSATLSKNAGSCRDYANLFIDAARYLGFAARFVSGYVHTEDEHHLSGTTHAWAEVFIPGAGWKGFDPTHGGLVGANHIAVAVSRLPELVPAVSGAFWGLPGSSLKVDVWVTEIG</sequence>
<dbReference type="Pfam" id="PF08379">
    <property type="entry name" value="Bact_transglu_N"/>
    <property type="match status" value="1"/>
</dbReference>
<proteinExistence type="predicted"/>
<gene>
    <name evidence="2" type="ORF">SAMN05216361_2930</name>
</gene>
<dbReference type="Pfam" id="PF01841">
    <property type="entry name" value="Transglut_core"/>
    <property type="match status" value="1"/>
</dbReference>
<keyword evidence="2" id="KW-0378">Hydrolase</keyword>
<feature type="domain" description="Transglutaminase-like" evidence="1">
    <location>
        <begin position="178"/>
        <end position="243"/>
    </location>
</feature>
<dbReference type="Gene3D" id="3.10.620.30">
    <property type="match status" value="1"/>
</dbReference>